<proteinExistence type="predicted"/>
<gene>
    <name evidence="2" type="ORF">JD276_14080</name>
</gene>
<comment type="caution">
    <text evidence="2">The sequence shown here is derived from an EMBL/GenBank/DDBJ whole genome shotgun (WGS) entry which is preliminary data.</text>
</comment>
<keyword evidence="3" id="KW-1185">Reference proteome</keyword>
<dbReference type="RefSeq" id="WP_200116304.1">
    <property type="nucleotide sequence ID" value="NZ_JAEHOH010000022.1"/>
</dbReference>
<organism evidence="2 3">
    <name type="scientific">Leucobacter chromiisoli</name>
    <dbReference type="NCBI Taxonomy" id="2796471"/>
    <lineage>
        <taxon>Bacteria</taxon>
        <taxon>Bacillati</taxon>
        <taxon>Actinomycetota</taxon>
        <taxon>Actinomycetes</taxon>
        <taxon>Micrococcales</taxon>
        <taxon>Microbacteriaceae</taxon>
        <taxon>Leucobacter</taxon>
    </lineage>
</organism>
<dbReference type="Pfam" id="PF14265">
    <property type="entry name" value="DUF4355"/>
    <property type="match status" value="1"/>
</dbReference>
<dbReference type="EMBL" id="JAEHOH010000022">
    <property type="protein sequence ID" value="MBK0420162.1"/>
    <property type="molecule type" value="Genomic_DNA"/>
</dbReference>
<dbReference type="AlphaFoldDB" id="A0A934QBB4"/>
<evidence type="ECO:0000256" key="1">
    <source>
        <dbReference type="SAM" id="Coils"/>
    </source>
</evidence>
<feature type="coiled-coil region" evidence="1">
    <location>
        <begin position="32"/>
        <end position="77"/>
    </location>
</feature>
<dbReference type="Proteomes" id="UP000608530">
    <property type="component" value="Unassembled WGS sequence"/>
</dbReference>
<protein>
    <submittedName>
        <fullName evidence="2">DUF4355 domain-containing protein</fullName>
    </submittedName>
</protein>
<evidence type="ECO:0000313" key="3">
    <source>
        <dbReference type="Proteomes" id="UP000608530"/>
    </source>
</evidence>
<evidence type="ECO:0000313" key="2">
    <source>
        <dbReference type="EMBL" id="MBK0420162.1"/>
    </source>
</evidence>
<sequence length="153" mass="16653">MSEEAVQQEAAAVIDPVEVEPAEGKTFDEAYVKKLREEAASYRVKLKEIEDRDKSEAEKVAERLAELEQENARFKRESERAGWIRDAAKQTGLPVDAIEVLGGDDAESVLAAAQRIKSLIPEQGTVIPAGVEREALPLNGDGIEVALRKALGA</sequence>
<keyword evidence="1" id="KW-0175">Coiled coil</keyword>
<reference evidence="2" key="1">
    <citation type="submission" date="2020-12" db="EMBL/GenBank/DDBJ databases">
        <title>Leucobacter sp. CAS1, isolated from Chromium sludge.</title>
        <authorList>
            <person name="Xu Z."/>
        </authorList>
    </citation>
    <scope>NUCLEOTIDE SEQUENCE</scope>
    <source>
        <strain evidence="2">CSA1</strain>
    </source>
</reference>
<name>A0A934QBB4_9MICO</name>
<dbReference type="InterPro" id="IPR025580">
    <property type="entry name" value="Gp46"/>
</dbReference>
<accession>A0A934QBB4</accession>